<accession>A0ACB7Z6H7</accession>
<organism evidence="1 2">
    <name type="scientific">Vaccinium darrowii</name>
    <dbReference type="NCBI Taxonomy" id="229202"/>
    <lineage>
        <taxon>Eukaryota</taxon>
        <taxon>Viridiplantae</taxon>
        <taxon>Streptophyta</taxon>
        <taxon>Embryophyta</taxon>
        <taxon>Tracheophyta</taxon>
        <taxon>Spermatophyta</taxon>
        <taxon>Magnoliopsida</taxon>
        <taxon>eudicotyledons</taxon>
        <taxon>Gunneridae</taxon>
        <taxon>Pentapetalae</taxon>
        <taxon>asterids</taxon>
        <taxon>Ericales</taxon>
        <taxon>Ericaceae</taxon>
        <taxon>Vaccinioideae</taxon>
        <taxon>Vaccinieae</taxon>
        <taxon>Vaccinium</taxon>
    </lineage>
</organism>
<gene>
    <name evidence="1" type="ORF">Vadar_020486</name>
</gene>
<evidence type="ECO:0000313" key="1">
    <source>
        <dbReference type="EMBL" id="KAH7861001.1"/>
    </source>
</evidence>
<proteinExistence type="predicted"/>
<dbReference type="EMBL" id="CM037154">
    <property type="protein sequence ID" value="KAH7861001.1"/>
    <property type="molecule type" value="Genomic_DNA"/>
</dbReference>
<comment type="caution">
    <text evidence="1">The sequence shown here is derived from an EMBL/GenBank/DDBJ whole genome shotgun (WGS) entry which is preliminary data.</text>
</comment>
<evidence type="ECO:0000313" key="2">
    <source>
        <dbReference type="Proteomes" id="UP000828048"/>
    </source>
</evidence>
<sequence>MDDLIISPSSSSSFISSHSSHSSQASTLQQRLQLILQTQPDHWAYAIFWQSASSSSNDENTPLLLSWGDGHFQATNNKNPIPKDNENSAEWFYIMSLTQSFSGSGDGAPAKAFSSGSLVWLTGGNQLRFYDCERAKEAQIHGIKTLVFIPTSVGVVELGSSDVIRENWGLVQQAKSLFGSDLDVIPNPGNGSAEFLDGNVSFAGVEEDMINPGTKQEEALVETDCSDLVPFPVPATFGFHHTEAEQQQRTPKKRGRKPGVGRETPMNHVEAERQRREKLNHRFYALRAVVPNVSKMDKASLLSDAVSYINDLKTKIQDLQSQLHNSDSSASNKKIKTELSSQLTADTTDNHSAATSVDQTSRPSSKNTPPNNNSCGVPVLEIEVKIVGPDAMIRVSSENVNYPAARVMEALRDLELQVQHASVSCVNDLMLQDVVIRGSDGRVISEEGLRTALLSRLG</sequence>
<keyword evidence="2" id="KW-1185">Reference proteome</keyword>
<protein>
    <submittedName>
        <fullName evidence="1">Uncharacterized protein</fullName>
    </submittedName>
</protein>
<dbReference type="Proteomes" id="UP000828048">
    <property type="component" value="Chromosome 4"/>
</dbReference>
<reference evidence="1 2" key="1">
    <citation type="journal article" date="2021" name="Hortic Res">
        <title>High-quality reference genome and annotation aids understanding of berry development for evergreen blueberry (Vaccinium darrowii).</title>
        <authorList>
            <person name="Yu J."/>
            <person name="Hulse-Kemp A.M."/>
            <person name="Babiker E."/>
            <person name="Staton M."/>
        </authorList>
    </citation>
    <scope>NUCLEOTIDE SEQUENCE [LARGE SCALE GENOMIC DNA]</scope>
    <source>
        <strain evidence="2">cv. NJ 8807/NJ 8810</strain>
        <tissue evidence="1">Young leaf</tissue>
    </source>
</reference>
<name>A0ACB7Z6H7_9ERIC</name>